<dbReference type="PROSITE" id="PS00290">
    <property type="entry name" value="IG_MHC"/>
    <property type="match status" value="1"/>
</dbReference>
<dbReference type="EC" id="1.1.1.302" evidence="4"/>
<dbReference type="GO" id="GO:0009231">
    <property type="term" value="P:riboflavin biosynthetic process"/>
    <property type="evidence" value="ECO:0007669"/>
    <property type="project" value="UniProtKB-KW"/>
</dbReference>
<name>A0A0F7SWN3_PHARH</name>
<protein>
    <recommendedName>
        <fullName evidence="5">2,5-diamino-6-ribosylamino-4(3H)-pyrimidinone 5'-phosphate reductase</fullName>
        <ecNumber evidence="4">1.1.1.302</ecNumber>
    </recommendedName>
    <alternativeName>
        <fullName evidence="10">2,5-diamino-6-(5-phospho-D-ribosylamino)pyrimidin-4(3H)-one reductase</fullName>
    </alternativeName>
    <alternativeName>
        <fullName evidence="9">2,5-diamino-6-ribitylamino-4(3H)-pyrimidinone 5'-phosphate synthase</fullName>
    </alternativeName>
</protein>
<evidence type="ECO:0000256" key="8">
    <source>
        <dbReference type="ARBA" id="ARBA00023002"/>
    </source>
</evidence>
<comment type="catalytic activity">
    <reaction evidence="11">
        <text>2,5-diamino-6-(1-D-ribitylamino)pyrimidin-4(3H)-one 5'-phosphate + NAD(+) = 2,5-diamino-6-(1-D-ribosylamino)pyrimidin-4(3H)-one 5'-phosphate + NADH + H(+)</text>
        <dbReference type="Rhea" id="RHEA:27274"/>
        <dbReference type="ChEBI" id="CHEBI:15378"/>
        <dbReference type="ChEBI" id="CHEBI:57540"/>
        <dbReference type="ChEBI" id="CHEBI:57945"/>
        <dbReference type="ChEBI" id="CHEBI:58890"/>
        <dbReference type="ChEBI" id="CHEBI:59545"/>
        <dbReference type="EC" id="1.1.1.302"/>
    </reaction>
</comment>
<evidence type="ECO:0000256" key="10">
    <source>
        <dbReference type="ARBA" id="ARBA00031630"/>
    </source>
</evidence>
<evidence type="ECO:0000256" key="4">
    <source>
        <dbReference type="ARBA" id="ARBA00012851"/>
    </source>
</evidence>
<comment type="pathway">
    <text evidence="2">Cofactor biosynthesis; riboflavin biosynthesis.</text>
</comment>
<reference evidence="14" key="1">
    <citation type="submission" date="2014-08" db="EMBL/GenBank/DDBJ databases">
        <authorList>
            <person name="Sharma Rahul"/>
            <person name="Thines Marco"/>
        </authorList>
    </citation>
    <scope>NUCLEOTIDE SEQUENCE</scope>
</reference>
<evidence type="ECO:0000256" key="3">
    <source>
        <dbReference type="ARBA" id="ARBA00009723"/>
    </source>
</evidence>
<dbReference type="EMBL" id="LN483166">
    <property type="protein sequence ID" value="CED84478.1"/>
    <property type="molecule type" value="Genomic_DNA"/>
</dbReference>
<dbReference type="Gene3D" id="3.40.430.10">
    <property type="entry name" value="Dihydrofolate Reductase, subunit A"/>
    <property type="match status" value="1"/>
</dbReference>
<dbReference type="Pfam" id="PF01872">
    <property type="entry name" value="RibD_C"/>
    <property type="match status" value="1"/>
</dbReference>
<keyword evidence="7" id="KW-0521">NADP</keyword>
<dbReference type="InterPro" id="IPR003006">
    <property type="entry name" value="Ig/MHC_CS"/>
</dbReference>
<organism evidence="14">
    <name type="scientific">Phaffia rhodozyma</name>
    <name type="common">Yeast</name>
    <name type="synonym">Xanthophyllomyces dendrorhous</name>
    <dbReference type="NCBI Taxonomy" id="264483"/>
    <lineage>
        <taxon>Eukaryota</taxon>
        <taxon>Fungi</taxon>
        <taxon>Dikarya</taxon>
        <taxon>Basidiomycota</taxon>
        <taxon>Agaricomycotina</taxon>
        <taxon>Tremellomycetes</taxon>
        <taxon>Cystofilobasidiales</taxon>
        <taxon>Mrakiaceae</taxon>
        <taxon>Phaffia</taxon>
    </lineage>
</organism>
<dbReference type="AlphaFoldDB" id="A0A0F7SWN3"/>
<evidence type="ECO:0000256" key="12">
    <source>
        <dbReference type="ARBA" id="ARBA00049020"/>
    </source>
</evidence>
<evidence type="ECO:0000256" key="11">
    <source>
        <dbReference type="ARBA" id="ARBA00047550"/>
    </source>
</evidence>
<dbReference type="PANTHER" id="PTHR38011:SF7">
    <property type="entry name" value="2,5-DIAMINO-6-RIBOSYLAMINO-4(3H)-PYRIMIDINONE 5'-PHOSPHATE REDUCTASE"/>
    <property type="match status" value="1"/>
</dbReference>
<comment type="function">
    <text evidence="1">Catalyzes an early step in riboflavin biosynthesis, the NADPH-dependent reduction of the ribose side chain of 2,5-diamino-6-ribosylamino-4(3H)-pyrimidinone 5'-phosphate, yielding 2,5-diamino-6-ribitylamino-4(3H)-pyrimidinone 5'-phosphate.</text>
</comment>
<keyword evidence="6" id="KW-0686">Riboflavin biosynthesis</keyword>
<dbReference type="InterPro" id="IPR024072">
    <property type="entry name" value="DHFR-like_dom_sf"/>
</dbReference>
<feature type="domain" description="Bacterial bifunctional deaminase-reductase C-terminal" evidence="13">
    <location>
        <begin position="27"/>
        <end position="243"/>
    </location>
</feature>
<dbReference type="GO" id="GO:0008703">
    <property type="term" value="F:5-amino-6-(5-phosphoribosylamino)uracil reductase activity"/>
    <property type="evidence" value="ECO:0007669"/>
    <property type="project" value="InterPro"/>
</dbReference>
<keyword evidence="8" id="KW-0560">Oxidoreductase</keyword>
<proteinExistence type="inferred from homology"/>
<comment type="catalytic activity">
    <reaction evidence="12">
        <text>2,5-diamino-6-(1-D-ribitylamino)pyrimidin-4(3H)-one 5'-phosphate + NADP(+) = 2,5-diamino-6-(1-D-ribosylamino)pyrimidin-4(3H)-one 5'-phosphate + NADPH + H(+)</text>
        <dbReference type="Rhea" id="RHEA:27278"/>
        <dbReference type="ChEBI" id="CHEBI:15378"/>
        <dbReference type="ChEBI" id="CHEBI:57783"/>
        <dbReference type="ChEBI" id="CHEBI:58349"/>
        <dbReference type="ChEBI" id="CHEBI:58890"/>
        <dbReference type="ChEBI" id="CHEBI:59545"/>
        <dbReference type="EC" id="1.1.1.302"/>
    </reaction>
</comment>
<evidence type="ECO:0000256" key="5">
    <source>
        <dbReference type="ARBA" id="ARBA00015035"/>
    </source>
</evidence>
<dbReference type="PANTHER" id="PTHR38011">
    <property type="entry name" value="DIHYDROFOLATE REDUCTASE FAMILY PROTEIN (AFU_ORTHOLOGUE AFUA_8G06820)"/>
    <property type="match status" value="1"/>
</dbReference>
<dbReference type="SUPFAM" id="SSF53597">
    <property type="entry name" value="Dihydrofolate reductase-like"/>
    <property type="match status" value="1"/>
</dbReference>
<accession>A0A0F7SWN3</accession>
<comment type="similarity">
    <text evidence="3">Belongs to the HTP reductase family.</text>
</comment>
<evidence type="ECO:0000313" key="14">
    <source>
        <dbReference type="EMBL" id="CED84478.1"/>
    </source>
</evidence>
<dbReference type="InterPro" id="IPR002734">
    <property type="entry name" value="RibDG_C"/>
</dbReference>
<evidence type="ECO:0000259" key="13">
    <source>
        <dbReference type="Pfam" id="PF01872"/>
    </source>
</evidence>
<sequence length="255" mass="28040">MSSPVSDKIDTFLRPLIASKQPYSHRPFVTLTYAQSLDGKIAGPDGQQVQISGRESSELTHRLRSMHSGIMVGIETVLNDDPQLTARFVPNPSEVSQPIPVILDARCRFPLSSRLMKNYKAGVGKRPWIVCDSGMSLAKRRIELEDAGCRILVMPTKGTGRFDLLPLLDRLNTSMITHLMIEGGARVISSFLNTPKNTLDLVVVTVAPVLIGKGGVEIVNENSTPSPELLSLGTETFGKDVVFACKVRHRDWKFS</sequence>
<evidence type="ECO:0000256" key="1">
    <source>
        <dbReference type="ARBA" id="ARBA00003555"/>
    </source>
</evidence>
<evidence type="ECO:0000256" key="2">
    <source>
        <dbReference type="ARBA" id="ARBA00005104"/>
    </source>
</evidence>
<evidence type="ECO:0000256" key="7">
    <source>
        <dbReference type="ARBA" id="ARBA00022857"/>
    </source>
</evidence>
<evidence type="ECO:0000256" key="6">
    <source>
        <dbReference type="ARBA" id="ARBA00022619"/>
    </source>
</evidence>
<evidence type="ECO:0000256" key="9">
    <source>
        <dbReference type="ARBA" id="ARBA00030073"/>
    </source>
</evidence>
<dbReference type="InterPro" id="IPR050765">
    <property type="entry name" value="Riboflavin_Biosynth_HTPR"/>
</dbReference>